<accession>A0A6A5W679</accession>
<evidence type="ECO:0000313" key="3">
    <source>
        <dbReference type="Proteomes" id="UP000799779"/>
    </source>
</evidence>
<feature type="region of interest" description="Disordered" evidence="1">
    <location>
        <begin position="227"/>
        <end position="254"/>
    </location>
</feature>
<feature type="compositionally biased region" description="Polar residues" evidence="1">
    <location>
        <begin position="25"/>
        <end position="39"/>
    </location>
</feature>
<keyword evidence="3" id="KW-1185">Reference proteome</keyword>
<feature type="compositionally biased region" description="Basic and acidic residues" evidence="1">
    <location>
        <begin position="239"/>
        <end position="251"/>
    </location>
</feature>
<name>A0A6A5W679_9PLEO</name>
<evidence type="ECO:0000256" key="1">
    <source>
        <dbReference type="SAM" id="MobiDB-lite"/>
    </source>
</evidence>
<dbReference type="AlphaFoldDB" id="A0A6A5W679"/>
<feature type="compositionally biased region" description="Polar residues" evidence="1">
    <location>
        <begin position="120"/>
        <end position="130"/>
    </location>
</feature>
<feature type="region of interest" description="Disordered" evidence="1">
    <location>
        <begin position="1"/>
        <end position="88"/>
    </location>
</feature>
<dbReference type="OrthoDB" id="3791649at2759"/>
<reference evidence="2" key="1">
    <citation type="journal article" date="2020" name="Stud. Mycol.">
        <title>101 Dothideomycetes genomes: a test case for predicting lifestyles and emergence of pathogens.</title>
        <authorList>
            <person name="Haridas S."/>
            <person name="Albert R."/>
            <person name="Binder M."/>
            <person name="Bloem J."/>
            <person name="Labutti K."/>
            <person name="Salamov A."/>
            <person name="Andreopoulos B."/>
            <person name="Baker S."/>
            <person name="Barry K."/>
            <person name="Bills G."/>
            <person name="Bluhm B."/>
            <person name="Cannon C."/>
            <person name="Castanera R."/>
            <person name="Culley D."/>
            <person name="Daum C."/>
            <person name="Ezra D."/>
            <person name="Gonzalez J."/>
            <person name="Henrissat B."/>
            <person name="Kuo A."/>
            <person name="Liang C."/>
            <person name="Lipzen A."/>
            <person name="Lutzoni F."/>
            <person name="Magnuson J."/>
            <person name="Mondo S."/>
            <person name="Nolan M."/>
            <person name="Ohm R."/>
            <person name="Pangilinan J."/>
            <person name="Park H.-J."/>
            <person name="Ramirez L."/>
            <person name="Alfaro M."/>
            <person name="Sun H."/>
            <person name="Tritt A."/>
            <person name="Yoshinaga Y."/>
            <person name="Zwiers L.-H."/>
            <person name="Turgeon B."/>
            <person name="Goodwin S."/>
            <person name="Spatafora J."/>
            <person name="Crous P."/>
            <person name="Grigoriev I."/>
        </authorList>
    </citation>
    <scope>NUCLEOTIDE SEQUENCE</scope>
    <source>
        <strain evidence="2">CBS 123094</strain>
    </source>
</reference>
<feature type="region of interest" description="Disordered" evidence="1">
    <location>
        <begin position="120"/>
        <end position="139"/>
    </location>
</feature>
<dbReference type="Proteomes" id="UP000799779">
    <property type="component" value="Unassembled WGS sequence"/>
</dbReference>
<organism evidence="2 3">
    <name type="scientific">Amniculicola lignicola CBS 123094</name>
    <dbReference type="NCBI Taxonomy" id="1392246"/>
    <lineage>
        <taxon>Eukaryota</taxon>
        <taxon>Fungi</taxon>
        <taxon>Dikarya</taxon>
        <taxon>Ascomycota</taxon>
        <taxon>Pezizomycotina</taxon>
        <taxon>Dothideomycetes</taxon>
        <taxon>Pleosporomycetidae</taxon>
        <taxon>Pleosporales</taxon>
        <taxon>Amniculicolaceae</taxon>
        <taxon>Amniculicola</taxon>
    </lineage>
</organism>
<feature type="compositionally biased region" description="Basic and acidic residues" evidence="1">
    <location>
        <begin position="604"/>
        <end position="613"/>
    </location>
</feature>
<feature type="compositionally biased region" description="Acidic residues" evidence="1">
    <location>
        <begin position="614"/>
        <end position="644"/>
    </location>
</feature>
<feature type="region of interest" description="Disordered" evidence="1">
    <location>
        <begin position="594"/>
        <end position="648"/>
    </location>
</feature>
<dbReference type="EMBL" id="ML977626">
    <property type="protein sequence ID" value="KAF1996319.1"/>
    <property type="molecule type" value="Genomic_DNA"/>
</dbReference>
<gene>
    <name evidence="2" type="ORF">P154DRAFT_623252</name>
</gene>
<sequence>MNNNTMPQSSKRKADALPEGEDVTASATSKRQKTVASPTSPLPSPLKAVPAKTRRRKHTQVDPVASPTPVSSSRLKAAPTKQNREMKRTHAAAKKAARIVAQNTAPIVASAAAVGNLNNAASTKDNSQRTPRSRVPAGPCPINWSQVKCTQSYQKDVYELRAPWLTSPKSFGEMVELWNEMHPDDKMGNQESIRKRFRRINEIVFKATGIYFVDSCMGIEKFVPKEHQKSGPKNVTLANKEDPNLDSKRQDDEDYDLSEPRMWELENQGVNMFFIYYKSEDDPEKSYLSFPLERFSHASTAITEIASESRRRRAGQAMEVDYPKKVVEHWLKCVGTAERIKFRLPFRIGTSEELSSSDLFQLYSFSIWMGSPMVADLVIDHWHSHFRRKALLEAGYRSGALSFNDIPTERMLHPLDFEPEDINRLWAETDVVDHGRTFWLDVIVNRGEEGVKKITNELSSYDGNFLGDLHARMMTDPAEDPTAMEQLPCARYHTHPNFGLACYRKHPNFPTDPVPLINRVAGVYPRKAVRLTMRGQDYLVVNNTDYSTSSFREIPLSAPEWNWPKVRAVYNLRGGDWLPKPTYFHDSDADEMGRFPSHPGWKNPDWKPPRQKEDEEMEEEEEEEEGLCDDEDEVEEEEDEEEWEGFFQRDPFKDRIVDGRVPHWTAWGRLARFGVVL</sequence>
<proteinExistence type="predicted"/>
<evidence type="ECO:0000313" key="2">
    <source>
        <dbReference type="EMBL" id="KAF1996319.1"/>
    </source>
</evidence>
<protein>
    <submittedName>
        <fullName evidence="2">Uncharacterized protein</fullName>
    </submittedName>
</protein>